<dbReference type="GO" id="GO:0046496">
    <property type="term" value="P:nicotinamide nucleotide metabolic process"/>
    <property type="evidence" value="ECO:0007669"/>
    <property type="project" value="UniProtKB-UniRule"/>
</dbReference>
<keyword evidence="23" id="KW-0418">Kinase</keyword>
<comment type="cofactor">
    <cofactor evidence="17">
        <name>Mg(2+)</name>
        <dbReference type="ChEBI" id="CHEBI:18420"/>
    </cofactor>
</comment>
<comment type="catalytic activity">
    <reaction evidence="2 18 19">
        <text>(6R)-NADPHX = (6S)-NADPHX</text>
        <dbReference type="Rhea" id="RHEA:32227"/>
        <dbReference type="ChEBI" id="CHEBI:64076"/>
        <dbReference type="ChEBI" id="CHEBI:64077"/>
        <dbReference type="EC" id="5.1.99.6"/>
    </reaction>
</comment>
<evidence type="ECO:0000256" key="18">
    <source>
        <dbReference type="HAMAP-Rule" id="MF_01966"/>
    </source>
</evidence>
<comment type="subunit">
    <text evidence="17">Homotetramer.</text>
</comment>
<dbReference type="PIRSF" id="PIRSF017184">
    <property type="entry name" value="Nnr"/>
    <property type="match status" value="1"/>
</dbReference>
<keyword evidence="8 17" id="KW-0521">NADP</keyword>
<dbReference type="PANTHER" id="PTHR12592:SF0">
    <property type="entry name" value="ATP-DEPENDENT (S)-NAD(P)H-HYDRATE DEHYDRATASE"/>
    <property type="match status" value="1"/>
</dbReference>
<comment type="cofactor">
    <cofactor evidence="18 19">
        <name>K(+)</name>
        <dbReference type="ChEBI" id="CHEBI:29103"/>
    </cofactor>
    <text evidence="18 19">Binds 1 potassium ion per subunit.</text>
</comment>
<keyword evidence="10 17" id="KW-0520">NAD</keyword>
<dbReference type="RefSeq" id="WP_141371857.1">
    <property type="nucleotide sequence ID" value="NZ_BJLR01000001.1"/>
</dbReference>
<evidence type="ECO:0000256" key="14">
    <source>
        <dbReference type="ARBA" id="ARBA00025153"/>
    </source>
</evidence>
<evidence type="ECO:0000256" key="20">
    <source>
        <dbReference type="SAM" id="MobiDB-lite"/>
    </source>
</evidence>
<evidence type="ECO:0000259" key="21">
    <source>
        <dbReference type="PROSITE" id="PS51383"/>
    </source>
</evidence>
<evidence type="ECO:0000256" key="13">
    <source>
        <dbReference type="ARBA" id="ARBA00023268"/>
    </source>
</evidence>
<feature type="compositionally biased region" description="Low complexity" evidence="20">
    <location>
        <begin position="192"/>
        <end position="208"/>
    </location>
</feature>
<comment type="similarity">
    <text evidence="17">Belongs to the NnrD/CARKD family.</text>
</comment>
<comment type="catalytic activity">
    <reaction evidence="16 17 19">
        <text>(6S)-NADPHX + ADP = AMP + phosphate + NADPH + H(+)</text>
        <dbReference type="Rhea" id="RHEA:32235"/>
        <dbReference type="ChEBI" id="CHEBI:15378"/>
        <dbReference type="ChEBI" id="CHEBI:43474"/>
        <dbReference type="ChEBI" id="CHEBI:57783"/>
        <dbReference type="ChEBI" id="CHEBI:64076"/>
        <dbReference type="ChEBI" id="CHEBI:456215"/>
        <dbReference type="ChEBI" id="CHEBI:456216"/>
        <dbReference type="EC" id="4.2.1.136"/>
    </reaction>
</comment>
<protein>
    <recommendedName>
        <fullName evidence="19">Bifunctional NAD(P)H-hydrate repair enzyme</fullName>
    </recommendedName>
    <alternativeName>
        <fullName evidence="19">Nicotinamide nucleotide repair protein</fullName>
    </alternativeName>
    <domain>
        <recommendedName>
            <fullName evidence="19">ADP-dependent (S)-NAD(P)H-hydrate dehydratase</fullName>
            <ecNumber evidence="19">4.2.1.136</ecNumber>
        </recommendedName>
        <alternativeName>
            <fullName evidence="19">ADP-dependent NAD(P)HX dehydratase</fullName>
        </alternativeName>
    </domain>
    <domain>
        <recommendedName>
            <fullName evidence="19">NAD(P)H-hydrate epimerase</fullName>
            <ecNumber evidence="19">5.1.99.6</ecNumber>
        </recommendedName>
    </domain>
</protein>
<feature type="binding site" evidence="18">
    <location>
        <position position="179"/>
    </location>
    <ligand>
        <name>(6S)-NADPHX</name>
        <dbReference type="ChEBI" id="CHEBI:64076"/>
    </ligand>
</feature>
<sequence>MIVAYTAADVRTAEEPLLAAGVPLMDRAAFALAGVVVRELRARRGRVAGSRVVVLAGAGNNGGDALHAGALLARRGVAVLAVATAERLHETGLAALRSAGCSVVSVADGGPGARVWPGDAIAEAFTADVVLDGVLGIGARAGHSAVRGPGAEVLALLGELVADERAGGRGDGPCVVAVDVPSGVGVDDGDVPRPGGSNGSGSAPAGEPGAVLAADVTVTFGAPKPALLVPPACASAGRVEAVDLGLDLSGARPAVARLEPRDAAALWPVPPRAAHKYTRGVVGVVAGTPAYPGAAVLTVSAAVHAGVGMVRYLGSPGVTAAVVSHRPEVVAGDGRVQAWVLGPGVDPTDSAQAERVHGALAGVLAQELPAVVDAGALTLLPERLAPWVVLTPHAGELATLLSARGEDVDRAQVEAEPLRWARRARELTRATVLLKGATTLVVGPDDAVYAQADAPAWLATAGAGDVLAGLLGALLAGRAQDLAGEPSLVAALAACASLVHGRAAHVANPGGPVAALAVAEALPRTVAQLLAS</sequence>
<evidence type="ECO:0000256" key="4">
    <source>
        <dbReference type="ARBA" id="ARBA00009524"/>
    </source>
</evidence>
<dbReference type="PANTHER" id="PTHR12592">
    <property type="entry name" value="ATP-DEPENDENT (S)-NAD(P)H-HYDRATE DEHYDRATASE FAMILY MEMBER"/>
    <property type="match status" value="1"/>
</dbReference>
<keyword evidence="13" id="KW-0511">Multifunctional enzyme</keyword>
<dbReference type="InterPro" id="IPR000631">
    <property type="entry name" value="CARKD"/>
</dbReference>
<keyword evidence="24" id="KW-1185">Reference proteome</keyword>
<dbReference type="Gene3D" id="3.40.50.10260">
    <property type="entry name" value="YjeF N-terminal domain"/>
    <property type="match status" value="1"/>
</dbReference>
<feature type="binding site" evidence="18">
    <location>
        <begin position="60"/>
        <end position="64"/>
    </location>
    <ligand>
        <name>(6S)-NADPHX</name>
        <dbReference type="ChEBI" id="CHEBI:64076"/>
    </ligand>
</feature>
<comment type="catalytic activity">
    <reaction evidence="15 17 19">
        <text>(6S)-NADHX + ADP = AMP + phosphate + NADH + H(+)</text>
        <dbReference type="Rhea" id="RHEA:32223"/>
        <dbReference type="ChEBI" id="CHEBI:15378"/>
        <dbReference type="ChEBI" id="CHEBI:43474"/>
        <dbReference type="ChEBI" id="CHEBI:57945"/>
        <dbReference type="ChEBI" id="CHEBI:64074"/>
        <dbReference type="ChEBI" id="CHEBI:456215"/>
        <dbReference type="ChEBI" id="CHEBI:456216"/>
        <dbReference type="EC" id="4.2.1.136"/>
    </reaction>
</comment>
<dbReference type="Pfam" id="PF03853">
    <property type="entry name" value="YjeF_N"/>
    <property type="match status" value="1"/>
</dbReference>
<keyword evidence="9 18" id="KW-0630">Potassium</keyword>
<feature type="binding site" evidence="17">
    <location>
        <position position="464"/>
    </location>
    <ligand>
        <name>AMP</name>
        <dbReference type="ChEBI" id="CHEBI:456215"/>
    </ligand>
</feature>
<comment type="similarity">
    <text evidence="4 19">In the C-terminal section; belongs to the NnrD/CARKD family.</text>
</comment>
<evidence type="ECO:0000256" key="1">
    <source>
        <dbReference type="ARBA" id="ARBA00000013"/>
    </source>
</evidence>
<evidence type="ECO:0000256" key="11">
    <source>
        <dbReference type="ARBA" id="ARBA00023235"/>
    </source>
</evidence>
<dbReference type="InterPro" id="IPR030677">
    <property type="entry name" value="Nnr"/>
</dbReference>
<feature type="binding site" evidence="17">
    <location>
        <position position="294"/>
    </location>
    <ligand>
        <name>(6S)-NADPHX</name>
        <dbReference type="ChEBI" id="CHEBI:64076"/>
    </ligand>
</feature>
<evidence type="ECO:0000259" key="22">
    <source>
        <dbReference type="PROSITE" id="PS51385"/>
    </source>
</evidence>
<evidence type="ECO:0000313" key="23">
    <source>
        <dbReference type="EMBL" id="GEA86266.1"/>
    </source>
</evidence>
<evidence type="ECO:0000256" key="3">
    <source>
        <dbReference type="ARBA" id="ARBA00006001"/>
    </source>
</evidence>
<keyword evidence="23" id="KW-0808">Transferase</keyword>
<dbReference type="CDD" id="cd01171">
    <property type="entry name" value="YXKO-related"/>
    <property type="match status" value="1"/>
</dbReference>
<evidence type="ECO:0000256" key="8">
    <source>
        <dbReference type="ARBA" id="ARBA00022857"/>
    </source>
</evidence>
<dbReference type="InterPro" id="IPR029056">
    <property type="entry name" value="Ribokinase-like"/>
</dbReference>
<keyword evidence="12 17" id="KW-0456">Lyase</keyword>
<keyword evidence="5 18" id="KW-0479">Metal-binding</keyword>
<dbReference type="EMBL" id="BJLR01000001">
    <property type="protein sequence ID" value="GEA86266.1"/>
    <property type="molecule type" value="Genomic_DNA"/>
</dbReference>
<dbReference type="PROSITE" id="PS51385">
    <property type="entry name" value="YJEF_N"/>
    <property type="match status" value="1"/>
</dbReference>
<dbReference type="GO" id="GO:0016301">
    <property type="term" value="F:kinase activity"/>
    <property type="evidence" value="ECO:0007669"/>
    <property type="project" value="UniProtKB-KW"/>
</dbReference>
<dbReference type="GO" id="GO:0052855">
    <property type="term" value="F:ADP-dependent NAD(P)H-hydrate dehydratase activity"/>
    <property type="evidence" value="ECO:0007669"/>
    <property type="project" value="UniProtKB-UniRule"/>
</dbReference>
<proteinExistence type="inferred from homology"/>
<dbReference type="PROSITE" id="PS01050">
    <property type="entry name" value="YJEF_C_2"/>
    <property type="match status" value="1"/>
</dbReference>
<feature type="binding site" evidence="18">
    <location>
        <position position="182"/>
    </location>
    <ligand>
        <name>K(+)</name>
        <dbReference type="ChEBI" id="CHEBI:29103"/>
    </ligand>
</feature>
<feature type="binding site" evidence="18">
    <location>
        <position position="61"/>
    </location>
    <ligand>
        <name>K(+)</name>
        <dbReference type="ChEBI" id="CHEBI:29103"/>
    </ligand>
</feature>
<dbReference type="PROSITE" id="PS51383">
    <property type="entry name" value="YJEF_C_3"/>
    <property type="match status" value="1"/>
</dbReference>
<dbReference type="SUPFAM" id="SSF64153">
    <property type="entry name" value="YjeF N-terminal domain-like"/>
    <property type="match status" value="1"/>
</dbReference>
<name>A0A4Y3KRP0_9CELL</name>
<dbReference type="InterPro" id="IPR036652">
    <property type="entry name" value="YjeF_N_dom_sf"/>
</dbReference>
<dbReference type="HAMAP" id="MF_01965">
    <property type="entry name" value="NADHX_dehydratase"/>
    <property type="match status" value="1"/>
</dbReference>
<evidence type="ECO:0000256" key="2">
    <source>
        <dbReference type="ARBA" id="ARBA00000909"/>
    </source>
</evidence>
<dbReference type="EC" id="5.1.99.6" evidence="19"/>
<feature type="binding site" evidence="17">
    <location>
        <begin position="435"/>
        <end position="439"/>
    </location>
    <ligand>
        <name>AMP</name>
        <dbReference type="ChEBI" id="CHEBI:456215"/>
    </ligand>
</feature>
<feature type="region of interest" description="Disordered" evidence="20">
    <location>
        <begin position="183"/>
        <end position="208"/>
    </location>
</feature>
<gene>
    <name evidence="17" type="primary">nnrD</name>
    <name evidence="18" type="synonym">nnrE</name>
    <name evidence="23" type="ORF">CCE01nite_02150</name>
</gene>
<evidence type="ECO:0000256" key="9">
    <source>
        <dbReference type="ARBA" id="ARBA00022958"/>
    </source>
</evidence>
<comment type="catalytic activity">
    <reaction evidence="1 18 19">
        <text>(6R)-NADHX = (6S)-NADHX</text>
        <dbReference type="Rhea" id="RHEA:32215"/>
        <dbReference type="ChEBI" id="CHEBI:64074"/>
        <dbReference type="ChEBI" id="CHEBI:64075"/>
        <dbReference type="EC" id="5.1.99.6"/>
    </reaction>
</comment>
<evidence type="ECO:0000256" key="12">
    <source>
        <dbReference type="ARBA" id="ARBA00023239"/>
    </source>
</evidence>
<dbReference type="SUPFAM" id="SSF53613">
    <property type="entry name" value="Ribokinase-like"/>
    <property type="match status" value="1"/>
</dbReference>
<comment type="similarity">
    <text evidence="3 19">In the N-terminal section; belongs to the NnrE/AIBP family.</text>
</comment>
<comment type="function">
    <text evidence="14 19">Bifunctional enzyme that catalyzes the epimerization of the S- and R-forms of NAD(P)HX and the dehydration of the S-form of NAD(P)HX at the expense of ADP, which is converted to AMP. This allows the repair of both epimers of NAD(P)HX, a damaged form of NAD(P)H that is a result of enzymatic or heat-dependent hydration.</text>
</comment>
<comment type="caution">
    <text evidence="23">The sequence shown here is derived from an EMBL/GenBank/DDBJ whole genome shotgun (WGS) entry which is preliminary data.</text>
</comment>
<feature type="binding site" evidence="18">
    <location>
        <position position="132"/>
    </location>
    <ligand>
        <name>K(+)</name>
        <dbReference type="ChEBI" id="CHEBI:29103"/>
    </ligand>
</feature>
<feature type="binding site" evidence="17">
    <location>
        <position position="344"/>
    </location>
    <ligand>
        <name>(6S)-NADPHX</name>
        <dbReference type="ChEBI" id="CHEBI:64076"/>
    </ligand>
</feature>
<evidence type="ECO:0000256" key="19">
    <source>
        <dbReference type="PIRNR" id="PIRNR017184"/>
    </source>
</evidence>
<evidence type="ECO:0000256" key="15">
    <source>
        <dbReference type="ARBA" id="ARBA00048238"/>
    </source>
</evidence>
<dbReference type="HAMAP" id="MF_01966">
    <property type="entry name" value="NADHX_epimerase"/>
    <property type="match status" value="1"/>
</dbReference>
<dbReference type="AlphaFoldDB" id="A0A4Y3KRP0"/>
<reference evidence="23" key="1">
    <citation type="submission" date="2019-06" db="EMBL/GenBank/DDBJ databases">
        <title>Whole genome shotgun sequence of Cellulomonas cellasea NBRC 3753.</title>
        <authorList>
            <person name="Hosoyama A."/>
            <person name="Uohara A."/>
            <person name="Ohji S."/>
            <person name="Ichikawa N."/>
        </authorList>
    </citation>
    <scope>NUCLEOTIDE SEQUENCE [LARGE SCALE GENOMIC DNA]</scope>
    <source>
        <strain evidence="23">NBRC 3753</strain>
    </source>
</reference>
<dbReference type="EC" id="4.2.1.136" evidence="19"/>
<comment type="function">
    <text evidence="18">Catalyzes the epimerization of the S- and R-forms of NAD(P)HX, a damaged form of NAD(P)H that is a result of enzymatic or heat-dependent hydration. This is a prerequisite for the S-specific NAD(P)H-hydrate dehydratase to allow the repair of both epimers of NAD(P)HX.</text>
</comment>
<evidence type="ECO:0000256" key="7">
    <source>
        <dbReference type="ARBA" id="ARBA00022840"/>
    </source>
</evidence>
<evidence type="ECO:0000256" key="6">
    <source>
        <dbReference type="ARBA" id="ARBA00022741"/>
    </source>
</evidence>
<keyword evidence="7 17" id="KW-0067">ATP-binding</keyword>
<dbReference type="GO" id="GO:0052856">
    <property type="term" value="F:NAD(P)HX epimerase activity"/>
    <property type="evidence" value="ECO:0007669"/>
    <property type="project" value="UniProtKB-UniRule"/>
</dbReference>
<dbReference type="InterPro" id="IPR004443">
    <property type="entry name" value="YjeF_N_dom"/>
</dbReference>
<dbReference type="Pfam" id="PF01256">
    <property type="entry name" value="Carb_kinase"/>
    <property type="match status" value="1"/>
</dbReference>
<dbReference type="GO" id="GO:0005524">
    <property type="term" value="F:ATP binding"/>
    <property type="evidence" value="ECO:0007669"/>
    <property type="project" value="UniProtKB-UniRule"/>
</dbReference>
<accession>A0A4Y3KRP0</accession>
<keyword evidence="6 17" id="KW-0547">Nucleotide-binding</keyword>
<feature type="binding site" evidence="17">
    <location>
        <position position="393"/>
    </location>
    <ligand>
        <name>(6S)-NADPHX</name>
        <dbReference type="ChEBI" id="CHEBI:64076"/>
    </ligand>
</feature>
<evidence type="ECO:0000256" key="10">
    <source>
        <dbReference type="ARBA" id="ARBA00023027"/>
    </source>
</evidence>
<dbReference type="InterPro" id="IPR017953">
    <property type="entry name" value="Carbohydrate_kinase_pred_CS"/>
</dbReference>
<evidence type="ECO:0000256" key="5">
    <source>
        <dbReference type="ARBA" id="ARBA00022723"/>
    </source>
</evidence>
<organism evidence="23 24">
    <name type="scientific">Cellulomonas cellasea</name>
    <dbReference type="NCBI Taxonomy" id="43670"/>
    <lineage>
        <taxon>Bacteria</taxon>
        <taxon>Bacillati</taxon>
        <taxon>Actinomycetota</taxon>
        <taxon>Actinomycetes</taxon>
        <taxon>Micrococcales</taxon>
        <taxon>Cellulomonadaceae</taxon>
        <taxon>Cellulomonas</taxon>
    </lineage>
</organism>
<dbReference type="GO" id="GO:0110051">
    <property type="term" value="P:metabolite repair"/>
    <property type="evidence" value="ECO:0007669"/>
    <property type="project" value="TreeGrafter"/>
</dbReference>
<evidence type="ECO:0000256" key="17">
    <source>
        <dbReference type="HAMAP-Rule" id="MF_01965"/>
    </source>
</evidence>
<comment type="similarity">
    <text evidence="18">Belongs to the NnrE/AIBP family.</text>
</comment>
<dbReference type="Gene3D" id="3.40.1190.20">
    <property type="match status" value="1"/>
</dbReference>
<keyword evidence="11 18" id="KW-0413">Isomerase</keyword>
<dbReference type="Proteomes" id="UP000317046">
    <property type="component" value="Unassembled WGS sequence"/>
</dbReference>
<evidence type="ECO:0000313" key="24">
    <source>
        <dbReference type="Proteomes" id="UP000317046"/>
    </source>
</evidence>
<evidence type="ECO:0000256" key="16">
    <source>
        <dbReference type="ARBA" id="ARBA00049209"/>
    </source>
</evidence>
<feature type="binding site" evidence="17">
    <location>
        <position position="465"/>
    </location>
    <ligand>
        <name>(6S)-NADPHX</name>
        <dbReference type="ChEBI" id="CHEBI:64076"/>
    </ligand>
</feature>
<feature type="domain" description="YjeF N-terminal" evidence="22">
    <location>
        <begin position="5"/>
        <end position="252"/>
    </location>
</feature>
<feature type="domain" description="YjeF C-terminal" evidence="21">
    <location>
        <begin position="259"/>
        <end position="529"/>
    </location>
</feature>
<dbReference type="GO" id="GO:0046872">
    <property type="term" value="F:metal ion binding"/>
    <property type="evidence" value="ECO:0007669"/>
    <property type="project" value="UniProtKB-UniRule"/>
</dbReference>
<comment type="caution">
    <text evidence="18">Lacks conserved residue(s) required for the propagation of feature annotation.</text>
</comment>
<comment type="function">
    <text evidence="17">Catalyzes the dehydration of the S-form of NAD(P)HX at the expense of ADP, which is converted to AMP. Together with NAD(P)HX epimerase, which catalyzes the epimerization of the S- and R-forms, the enzyme allows the repair of both epimers of NAD(P)HX, a damaged form of NAD(P)H that is a result of enzymatic or heat-dependent hydration.</text>
</comment>